<reference evidence="2 3" key="1">
    <citation type="journal article" date="2018" name="Nat. Genet.">
        <title>The Rosa genome provides new insights in the design of modern roses.</title>
        <authorList>
            <person name="Bendahmane M."/>
        </authorList>
    </citation>
    <scope>NUCLEOTIDE SEQUENCE [LARGE SCALE GENOMIC DNA]</scope>
    <source>
        <strain evidence="3">cv. Old Blush</strain>
    </source>
</reference>
<feature type="transmembrane region" description="Helical" evidence="1">
    <location>
        <begin position="6"/>
        <end position="25"/>
    </location>
</feature>
<name>A0A2P6R7V0_ROSCH</name>
<protein>
    <submittedName>
        <fullName evidence="2">Uncharacterized protein</fullName>
    </submittedName>
</protein>
<dbReference type="Proteomes" id="UP000238479">
    <property type="component" value="Chromosome 3"/>
</dbReference>
<keyword evidence="1" id="KW-0472">Membrane</keyword>
<feature type="transmembrane region" description="Helical" evidence="1">
    <location>
        <begin position="37"/>
        <end position="54"/>
    </location>
</feature>
<dbReference type="AlphaFoldDB" id="A0A2P6R7V0"/>
<comment type="caution">
    <text evidence="2">The sequence shown here is derived from an EMBL/GenBank/DDBJ whole genome shotgun (WGS) entry which is preliminary data.</text>
</comment>
<evidence type="ECO:0000256" key="1">
    <source>
        <dbReference type="SAM" id="Phobius"/>
    </source>
</evidence>
<organism evidence="2 3">
    <name type="scientific">Rosa chinensis</name>
    <name type="common">China rose</name>
    <dbReference type="NCBI Taxonomy" id="74649"/>
    <lineage>
        <taxon>Eukaryota</taxon>
        <taxon>Viridiplantae</taxon>
        <taxon>Streptophyta</taxon>
        <taxon>Embryophyta</taxon>
        <taxon>Tracheophyta</taxon>
        <taxon>Spermatophyta</taxon>
        <taxon>Magnoliopsida</taxon>
        <taxon>eudicotyledons</taxon>
        <taxon>Gunneridae</taxon>
        <taxon>Pentapetalae</taxon>
        <taxon>rosids</taxon>
        <taxon>fabids</taxon>
        <taxon>Rosales</taxon>
        <taxon>Rosaceae</taxon>
        <taxon>Rosoideae</taxon>
        <taxon>Rosoideae incertae sedis</taxon>
        <taxon>Rosa</taxon>
    </lineage>
</organism>
<accession>A0A2P6R7V0</accession>
<dbReference type="EMBL" id="PDCK01000041">
    <property type="protein sequence ID" value="PRQ42516.1"/>
    <property type="molecule type" value="Genomic_DNA"/>
</dbReference>
<dbReference type="Gramene" id="PRQ42516">
    <property type="protein sequence ID" value="PRQ42516"/>
    <property type="gene ID" value="RchiOBHm_Chr3g0458511"/>
</dbReference>
<evidence type="ECO:0000313" key="3">
    <source>
        <dbReference type="Proteomes" id="UP000238479"/>
    </source>
</evidence>
<keyword evidence="1" id="KW-0812">Transmembrane</keyword>
<keyword evidence="3" id="KW-1185">Reference proteome</keyword>
<evidence type="ECO:0000313" key="2">
    <source>
        <dbReference type="EMBL" id="PRQ42516.1"/>
    </source>
</evidence>
<proteinExistence type="predicted"/>
<gene>
    <name evidence="2" type="ORF">RchiOBHm_Chr3g0458511</name>
</gene>
<keyword evidence="1" id="KW-1133">Transmembrane helix</keyword>
<sequence>MCLSFPFIVFPFMLMVPFFHLLLDLFLRTQTPKFPDLYFFFSIRLLSLCVAFFSDSYPFPSALTCIYAPWSSFQNGVCPLVHQVMLQGSEHPMDACPFDPFVDLTSLSFQLVFLVDLLAEDVLRFGDGLRFGLVFSPWAAMQLMSWCCPPC</sequence>